<dbReference type="PIRSF" id="PIRSF017082">
    <property type="entry name" value="YflP"/>
    <property type="match status" value="1"/>
</dbReference>
<dbReference type="InterPro" id="IPR005064">
    <property type="entry name" value="BUG"/>
</dbReference>
<name>A0A0H2Z9P2_PSEAB</name>
<dbReference type="Gene3D" id="3.40.190.150">
    <property type="entry name" value="Bordetella uptake gene, domain 1"/>
    <property type="match status" value="1"/>
</dbReference>
<comment type="similarity">
    <text evidence="1">Belongs to the UPF0065 (bug) family.</text>
</comment>
<dbReference type="EMBL" id="CP000438">
    <property type="protein sequence ID" value="ABJ11378.1"/>
    <property type="molecule type" value="Genomic_DNA"/>
</dbReference>
<evidence type="ECO:0000313" key="3">
    <source>
        <dbReference type="Proteomes" id="UP000000653"/>
    </source>
</evidence>
<accession>A0A0H2Z9P2</accession>
<dbReference type="PANTHER" id="PTHR42928:SF1">
    <property type="entry name" value="BLR4371 PROTEIN"/>
    <property type="match status" value="1"/>
</dbReference>
<proteinExistence type="inferred from homology"/>
<evidence type="ECO:0000313" key="2">
    <source>
        <dbReference type="EMBL" id="ABJ11378.1"/>
    </source>
</evidence>
<dbReference type="Proteomes" id="UP000000653">
    <property type="component" value="Chromosome"/>
</dbReference>
<dbReference type="AlphaFoldDB" id="A0A0H2Z9P2"/>
<dbReference type="CDD" id="cd07012">
    <property type="entry name" value="PBP2_Bug_TTT"/>
    <property type="match status" value="1"/>
</dbReference>
<reference evidence="2 3" key="1">
    <citation type="journal article" date="2006" name="Genome Biol.">
        <title>Genomic analysis reveals that Pseudomonas aeruginosa virulence is combinatorial.</title>
        <authorList>
            <person name="Lee D.G."/>
            <person name="Urbach J.M."/>
            <person name="Wu G."/>
            <person name="Liberati N.T."/>
            <person name="Feinbaum R.L."/>
            <person name="Miyata S."/>
            <person name="Diggins L.T."/>
            <person name="He J."/>
            <person name="Saucier M."/>
            <person name="Deziel E."/>
            <person name="Friedman L."/>
            <person name="Li L."/>
            <person name="Grills G."/>
            <person name="Montgomery K."/>
            <person name="Kucherlapati R."/>
            <person name="Rahme L.G."/>
            <person name="Ausubel F.M."/>
        </authorList>
    </citation>
    <scope>NUCLEOTIDE SEQUENCE [LARGE SCALE GENOMIC DNA]</scope>
    <source>
        <strain evidence="2 3">UCBPP-PA14</strain>
    </source>
</reference>
<dbReference type="KEGG" id="pau:PA14_36130"/>
<protein>
    <recommendedName>
        <fullName evidence="4">Tripartite tricarboxylate transporter substrate binding protein</fullName>
    </recommendedName>
</protein>
<sequence>MPYFEWTLIGALRTLRSTHNNNDNQRSSMRTAYARSVPSFLAACALLCCTALPALAAAWKPEENLEIVVAGGPGGGTDQLARLVQSAISQNKLLEVNTVVLNKGGGNGAEAFLDLKLAKGNAHKLVIGTNNVYLLPLVARLGYQWTDLTPVAAVAEDDFILWTYQAAPWADAAAFLADLKKDAAGMRFGGSQSKDVDQTLSLLLGKQVGGKLTYIPFKSGSEASIQLAGRHIAANLNNPAESLSQWRGGQVRPLCVFSHERMIYTAKVAAEQSWADIPTCHEQGLGIDQYRFPRTVFLPGGVSDEQRAFYVELMRKVSQTAEFRDYVERSALAPTFLAGEDLVSYIEKDRQRVIPLFQEAGWLRQ</sequence>
<dbReference type="PANTHER" id="PTHR42928">
    <property type="entry name" value="TRICARBOXYLATE-BINDING PROTEIN"/>
    <property type="match status" value="1"/>
</dbReference>
<dbReference type="Gene3D" id="3.40.190.10">
    <property type="entry name" value="Periplasmic binding protein-like II"/>
    <property type="match status" value="1"/>
</dbReference>
<dbReference type="Pfam" id="PF03401">
    <property type="entry name" value="TctC"/>
    <property type="match status" value="1"/>
</dbReference>
<evidence type="ECO:0000256" key="1">
    <source>
        <dbReference type="ARBA" id="ARBA00006987"/>
    </source>
</evidence>
<organism evidence="2 3">
    <name type="scientific">Pseudomonas aeruginosa (strain UCBPP-PA14)</name>
    <dbReference type="NCBI Taxonomy" id="208963"/>
    <lineage>
        <taxon>Bacteria</taxon>
        <taxon>Pseudomonadati</taxon>
        <taxon>Pseudomonadota</taxon>
        <taxon>Gammaproteobacteria</taxon>
        <taxon>Pseudomonadales</taxon>
        <taxon>Pseudomonadaceae</taxon>
        <taxon>Pseudomonas</taxon>
    </lineage>
</organism>
<dbReference type="HOGENOM" id="CLU_045683_1_0_6"/>
<dbReference type="InterPro" id="IPR042100">
    <property type="entry name" value="Bug_dom1"/>
</dbReference>
<dbReference type="BioCyc" id="PAER208963:G1G74-3035-MONOMER"/>
<gene>
    <name evidence="2" type="ordered locus">PA14_36130</name>
</gene>
<evidence type="ECO:0008006" key="4">
    <source>
        <dbReference type="Google" id="ProtNLM"/>
    </source>
</evidence>